<gene>
    <name evidence="1" type="ORF">IPJ38_21335</name>
</gene>
<evidence type="ECO:0000313" key="1">
    <source>
        <dbReference type="EMBL" id="MBK7417261.1"/>
    </source>
</evidence>
<dbReference type="Proteomes" id="UP000739411">
    <property type="component" value="Unassembled WGS sequence"/>
</dbReference>
<organism evidence="1 2">
    <name type="scientific">Candidatus Dechloromonas phosphorivorans</name>
    <dbReference type="NCBI Taxonomy" id="2899244"/>
    <lineage>
        <taxon>Bacteria</taxon>
        <taxon>Pseudomonadati</taxon>
        <taxon>Pseudomonadota</taxon>
        <taxon>Betaproteobacteria</taxon>
        <taxon>Rhodocyclales</taxon>
        <taxon>Azonexaceae</taxon>
        <taxon>Dechloromonas</taxon>
    </lineage>
</organism>
<reference evidence="1 2" key="1">
    <citation type="submission" date="2020-10" db="EMBL/GenBank/DDBJ databases">
        <title>Connecting structure to function with the recovery of over 1000 high-quality activated sludge metagenome-assembled genomes encoding full-length rRNA genes using long-read sequencing.</title>
        <authorList>
            <person name="Singleton C.M."/>
            <person name="Petriglieri F."/>
            <person name="Kristensen J.M."/>
            <person name="Kirkegaard R.H."/>
            <person name="Michaelsen T.Y."/>
            <person name="Andersen M.H."/>
            <person name="Karst S.M."/>
            <person name="Dueholm M.S."/>
            <person name="Nielsen P.H."/>
            <person name="Albertsen M."/>
        </authorList>
    </citation>
    <scope>NUCLEOTIDE SEQUENCE [LARGE SCALE GENOMIC DNA]</scope>
    <source>
        <strain evidence="1">EsbW_18-Q3-R4-48_BATAC.463</strain>
    </source>
</reference>
<protein>
    <submittedName>
        <fullName evidence="1">Uncharacterized protein</fullName>
    </submittedName>
</protein>
<evidence type="ECO:0000313" key="2">
    <source>
        <dbReference type="Proteomes" id="UP000739411"/>
    </source>
</evidence>
<dbReference type="EMBL" id="JADJMS010000050">
    <property type="protein sequence ID" value="MBK7417261.1"/>
    <property type="molecule type" value="Genomic_DNA"/>
</dbReference>
<sequence>MNQQGAVTETVGQRRVVEDHDDPCATITGGAGEEFENGDLVIEVEVGKRLVEQVKRVRPESIKW</sequence>
<comment type="caution">
    <text evidence="1">The sequence shown here is derived from an EMBL/GenBank/DDBJ whole genome shotgun (WGS) entry which is preliminary data.</text>
</comment>
<accession>A0A935MZW3</accession>
<name>A0A935MZW3_9RHOO</name>
<proteinExistence type="predicted"/>
<feature type="non-terminal residue" evidence="1">
    <location>
        <position position="64"/>
    </location>
</feature>
<dbReference type="AlphaFoldDB" id="A0A935MZW3"/>